<evidence type="ECO:0000256" key="10">
    <source>
        <dbReference type="ARBA" id="ARBA00022989"/>
    </source>
</evidence>
<proteinExistence type="predicted"/>
<evidence type="ECO:0000256" key="14">
    <source>
        <dbReference type="ARBA" id="ARBA00023170"/>
    </source>
</evidence>
<keyword evidence="10" id="KW-1133">Transmembrane helix</keyword>
<comment type="subcellular location">
    <subcellularLocation>
        <location evidence="1">Cell membrane</location>
        <topology evidence="1">Single-pass type I membrane protein</topology>
    </subcellularLocation>
</comment>
<dbReference type="InterPro" id="IPR003609">
    <property type="entry name" value="Pan_app"/>
</dbReference>
<keyword evidence="8" id="KW-0418">Kinase</keyword>
<feature type="region of interest" description="Disordered" evidence="16">
    <location>
        <begin position="612"/>
        <end position="640"/>
    </location>
</feature>
<evidence type="ECO:0000313" key="19">
    <source>
        <dbReference type="EMBL" id="KAK2553725.1"/>
    </source>
</evidence>
<keyword evidence="7" id="KW-0547">Nucleotide-binding</keyword>
<name>A0AAD9Q2T5_ACRCE</name>
<evidence type="ECO:0000256" key="6">
    <source>
        <dbReference type="ARBA" id="ARBA00022729"/>
    </source>
</evidence>
<gene>
    <name evidence="19" type="ORF">P5673_024954</name>
</gene>
<dbReference type="PROSITE" id="PS50948">
    <property type="entry name" value="PAN"/>
    <property type="match status" value="2"/>
</dbReference>
<keyword evidence="4" id="KW-0808">Transferase</keyword>
<dbReference type="GO" id="GO:0005886">
    <property type="term" value="C:plasma membrane"/>
    <property type="evidence" value="ECO:0007669"/>
    <property type="project" value="UniProtKB-SubCell"/>
</dbReference>
<evidence type="ECO:0000256" key="16">
    <source>
        <dbReference type="SAM" id="MobiDB-lite"/>
    </source>
</evidence>
<evidence type="ECO:0000256" key="12">
    <source>
        <dbReference type="ARBA" id="ARBA00023137"/>
    </source>
</evidence>
<dbReference type="Pfam" id="PF12810">
    <property type="entry name" value="ALK_LTK_GRD"/>
    <property type="match status" value="1"/>
</dbReference>
<evidence type="ECO:0000313" key="20">
    <source>
        <dbReference type="Proteomes" id="UP001249851"/>
    </source>
</evidence>
<keyword evidence="12" id="KW-0829">Tyrosine-protein kinase</keyword>
<feature type="domain" description="Apple" evidence="18">
    <location>
        <begin position="23"/>
        <end position="101"/>
    </location>
</feature>
<keyword evidence="9" id="KW-0067">ATP-binding</keyword>
<feature type="region of interest" description="Disordered" evidence="16">
    <location>
        <begin position="679"/>
        <end position="698"/>
    </location>
</feature>
<feature type="region of interest" description="Disordered" evidence="16">
    <location>
        <begin position="250"/>
        <end position="330"/>
    </location>
</feature>
<evidence type="ECO:0000256" key="13">
    <source>
        <dbReference type="ARBA" id="ARBA00023157"/>
    </source>
</evidence>
<evidence type="ECO:0000256" key="17">
    <source>
        <dbReference type="SAM" id="SignalP"/>
    </source>
</evidence>
<dbReference type="Pfam" id="PF00024">
    <property type="entry name" value="PAN_1"/>
    <property type="match status" value="2"/>
</dbReference>
<keyword evidence="3" id="KW-1003">Cell membrane</keyword>
<evidence type="ECO:0000256" key="1">
    <source>
        <dbReference type="ARBA" id="ARBA00004251"/>
    </source>
</evidence>
<dbReference type="PANTHER" id="PTHR31535">
    <property type="match status" value="1"/>
</dbReference>
<reference evidence="19" key="2">
    <citation type="journal article" date="2023" name="Science">
        <title>Genomic signatures of disease resistance in endangered staghorn corals.</title>
        <authorList>
            <person name="Vollmer S.V."/>
            <person name="Selwyn J.D."/>
            <person name="Despard B.A."/>
            <person name="Roesel C.L."/>
        </authorList>
    </citation>
    <scope>NUCLEOTIDE SEQUENCE</scope>
    <source>
        <strain evidence="19">K2</strain>
    </source>
</reference>
<evidence type="ECO:0000256" key="7">
    <source>
        <dbReference type="ARBA" id="ARBA00022741"/>
    </source>
</evidence>
<dbReference type="AlphaFoldDB" id="A0AAD9Q2T5"/>
<evidence type="ECO:0000256" key="11">
    <source>
        <dbReference type="ARBA" id="ARBA00023136"/>
    </source>
</evidence>
<evidence type="ECO:0000256" key="15">
    <source>
        <dbReference type="ARBA" id="ARBA00023180"/>
    </source>
</evidence>
<keyword evidence="14" id="KW-0675">Receptor</keyword>
<evidence type="ECO:0000256" key="9">
    <source>
        <dbReference type="ARBA" id="ARBA00022840"/>
    </source>
</evidence>
<feature type="chain" id="PRO_5041914002" description="receptor protein-tyrosine kinase" evidence="17">
    <location>
        <begin position="24"/>
        <end position="761"/>
    </location>
</feature>
<keyword evidence="11" id="KW-0472">Membrane</keyword>
<keyword evidence="15" id="KW-0325">Glycoprotein</keyword>
<dbReference type="GO" id="GO:0005524">
    <property type="term" value="F:ATP binding"/>
    <property type="evidence" value="ECO:0007669"/>
    <property type="project" value="UniProtKB-KW"/>
</dbReference>
<dbReference type="GO" id="GO:0004714">
    <property type="term" value="F:transmembrane receptor protein tyrosine kinase activity"/>
    <property type="evidence" value="ECO:0007669"/>
    <property type="project" value="UniProtKB-EC"/>
</dbReference>
<keyword evidence="5" id="KW-0812">Transmembrane</keyword>
<dbReference type="Proteomes" id="UP001249851">
    <property type="component" value="Unassembled WGS sequence"/>
</dbReference>
<feature type="domain" description="Apple" evidence="18">
    <location>
        <begin position="384"/>
        <end position="458"/>
    </location>
</feature>
<evidence type="ECO:0000256" key="4">
    <source>
        <dbReference type="ARBA" id="ARBA00022679"/>
    </source>
</evidence>
<dbReference type="EC" id="2.7.10.1" evidence="2"/>
<dbReference type="SMART" id="SM00473">
    <property type="entry name" value="PAN_AP"/>
    <property type="match status" value="2"/>
</dbReference>
<feature type="compositionally biased region" description="Gly residues" evidence="16">
    <location>
        <begin position="312"/>
        <end position="330"/>
    </location>
</feature>
<feature type="compositionally biased region" description="Low complexity" evidence="16">
    <location>
        <begin position="296"/>
        <end position="311"/>
    </location>
</feature>
<dbReference type="PANTHER" id="PTHR31535:SF3">
    <property type="entry name" value="REGULATORY PROTEIN ZESTE"/>
    <property type="match status" value="1"/>
</dbReference>
<keyword evidence="20" id="KW-1185">Reference proteome</keyword>
<accession>A0AAD9Q2T5</accession>
<evidence type="ECO:0000256" key="2">
    <source>
        <dbReference type="ARBA" id="ARBA00011902"/>
    </source>
</evidence>
<evidence type="ECO:0000256" key="8">
    <source>
        <dbReference type="ARBA" id="ARBA00022777"/>
    </source>
</evidence>
<evidence type="ECO:0000256" key="5">
    <source>
        <dbReference type="ARBA" id="ARBA00022692"/>
    </source>
</evidence>
<evidence type="ECO:0000256" key="3">
    <source>
        <dbReference type="ARBA" id="ARBA00022475"/>
    </source>
</evidence>
<keyword evidence="13" id="KW-1015">Disulfide bond</keyword>
<keyword evidence="6 17" id="KW-0732">Signal</keyword>
<protein>
    <recommendedName>
        <fullName evidence="2">receptor protein-tyrosine kinase</fullName>
        <ecNumber evidence="2">2.7.10.1</ecNumber>
    </recommendedName>
</protein>
<comment type="caution">
    <text evidence="19">The sequence shown here is derived from an EMBL/GenBank/DDBJ whole genome shotgun (WGS) entry which is preliminary data.</text>
</comment>
<dbReference type="InterPro" id="IPR055163">
    <property type="entry name" value="ALK/LTK-like_GRD"/>
</dbReference>
<feature type="signal peptide" evidence="17">
    <location>
        <begin position="1"/>
        <end position="23"/>
    </location>
</feature>
<dbReference type="EMBL" id="JARQWQ010000075">
    <property type="protein sequence ID" value="KAK2553725.1"/>
    <property type="molecule type" value="Genomic_DNA"/>
</dbReference>
<organism evidence="19 20">
    <name type="scientific">Acropora cervicornis</name>
    <name type="common">Staghorn coral</name>
    <dbReference type="NCBI Taxonomy" id="6130"/>
    <lineage>
        <taxon>Eukaryota</taxon>
        <taxon>Metazoa</taxon>
        <taxon>Cnidaria</taxon>
        <taxon>Anthozoa</taxon>
        <taxon>Hexacorallia</taxon>
        <taxon>Scleractinia</taxon>
        <taxon>Astrocoeniina</taxon>
        <taxon>Acroporidae</taxon>
        <taxon>Acropora</taxon>
    </lineage>
</organism>
<reference evidence="19" key="1">
    <citation type="journal article" date="2023" name="G3 (Bethesda)">
        <title>Whole genome assembly and annotation of the endangered Caribbean coral Acropora cervicornis.</title>
        <authorList>
            <person name="Selwyn J.D."/>
            <person name="Vollmer S.V."/>
        </authorList>
    </citation>
    <scope>NUCLEOTIDE SEQUENCE</scope>
    <source>
        <strain evidence="19">K2</strain>
    </source>
</reference>
<evidence type="ECO:0000259" key="18">
    <source>
        <dbReference type="PROSITE" id="PS50948"/>
    </source>
</evidence>
<sequence length="761" mass="77921">MISLFISLKHVLSVGFLLSSGSCLQESLVKVTEHSRRNGNIVQRKQTTSELTCALLCLRKDGCLSFNYKAKEQCELLSDTAAQFVDGLSNRAGWIYGEIVTSVQWNKNGPPLQITFTTLGASGRTGPQKTTGYQGTPLEGKVTLDKGTQIWIVPTTGRYSITAWGASGGNGKNKGKVEFTEGGKGAKIRGVFKLDAGEKLKILVGQQGMSRPQPVQQPIPGGGGGGTFVIKGHDTPLVIAGGGGGGAAFESGNTSLKGDNGQKTENGTRHGGYSGRGGRRSVSSLQASGGGGYSGNGENSFTSTGGSSFLNGGAGGESKPGISDGGFGGGGAGTGFPGGGGGYSGGGVEKLSNGMKVAGGGGSYNRGAEQENSEGVRNGDGEVMQFGLFDTNENTKIYKAEILKRITSHSLVSCTQNCLSNSLCTSFNYDTLSKSKRFCELYKADGKARLVDERGWVCGHLLKRQKFQRLNVKLGELEMVDAVFSLLLTEEGFKNHAGRYGPNDIAGYEGTTLEHKVKLQGGIQMWQVPRNGSYVIEAWGASGQDSQTEPVRKGGKGAYMKGTFNLTRGTLLQILIGQRGSKGNVGEDLTGGGGGGTFVVLSTGSPLIIAGGGGGGGSLKDESDDGDPGQTTEYGSRYGGHNGFGGEIKVEGEPYGSFEAGAGGGLIGDGESAQIAKGGKSFRNGGVGGNSPSEMHGGFGGGGAGMKYPGAGGGYSGGSVFKKSKTIAGGGGSLNAGADQVKEAGANEGNGRVMISLVRQA</sequence>